<reference evidence="1 2" key="1">
    <citation type="submission" date="2017-11" db="EMBL/GenBank/DDBJ databases">
        <title>Genomic Encyclopedia of Archaeal and Bacterial Type Strains, Phase II (KMG-II): From Individual Species to Whole Genera.</title>
        <authorList>
            <person name="Goeker M."/>
        </authorList>
    </citation>
    <scope>NUCLEOTIDE SEQUENCE [LARGE SCALE GENOMIC DNA]</scope>
    <source>
        <strain evidence="1 2">DSM 25625</strain>
    </source>
</reference>
<evidence type="ECO:0000313" key="2">
    <source>
        <dbReference type="Proteomes" id="UP000230161"/>
    </source>
</evidence>
<dbReference type="OrthoDB" id="2579959at2"/>
<dbReference type="EMBL" id="PGFB01000001">
    <property type="protein sequence ID" value="PJJ65564.1"/>
    <property type="molecule type" value="Genomic_DNA"/>
</dbReference>
<dbReference type="Gene3D" id="2.160.20.80">
    <property type="entry name" value="E3 ubiquitin-protein ligase SopA"/>
    <property type="match status" value="1"/>
</dbReference>
<dbReference type="InterPro" id="IPR001646">
    <property type="entry name" value="5peptide_repeat"/>
</dbReference>
<sequence>MTQAPRLSSTATQLTDIETRAGDAALLRAHGEHVGERYDDAELSGRDLSGIAFSECVLTAATLDDTQLRGSRFSETVLSSTFAPTLLAARTSWRDILVDTPRWGSAELFDSELESVHIRGGKIDFLNLRTSRLVNVLIEDCTITDLDLGGVRATRVALSNCRIGTLDLTRANCADVDLRTSEFSAISGIEGMKGTTIDEWQLSLLAPLFAAHLGVVVD</sequence>
<evidence type="ECO:0000313" key="1">
    <source>
        <dbReference type="EMBL" id="PJJ65564.1"/>
    </source>
</evidence>
<gene>
    <name evidence="1" type="ORF">CLV54_0597</name>
</gene>
<comment type="caution">
    <text evidence="1">The sequence shown here is derived from an EMBL/GenBank/DDBJ whole genome shotgun (WGS) entry which is preliminary data.</text>
</comment>
<dbReference type="RefSeq" id="WP_100343439.1">
    <property type="nucleotide sequence ID" value="NZ_PGFB01000001.1"/>
</dbReference>
<keyword evidence="2" id="KW-1185">Reference proteome</keyword>
<proteinExistence type="predicted"/>
<dbReference type="Pfam" id="PF00805">
    <property type="entry name" value="Pentapeptide"/>
    <property type="match status" value="1"/>
</dbReference>
<dbReference type="SUPFAM" id="SSF141571">
    <property type="entry name" value="Pentapeptide repeat-like"/>
    <property type="match status" value="1"/>
</dbReference>
<name>A0A2M9C4V8_9MICO</name>
<dbReference type="Proteomes" id="UP000230161">
    <property type="component" value="Unassembled WGS sequence"/>
</dbReference>
<protein>
    <submittedName>
        <fullName evidence="1">Pentapeptide repeat protein</fullName>
    </submittedName>
</protein>
<dbReference type="AlphaFoldDB" id="A0A2M9C4V8"/>
<accession>A0A2M9C4V8</accession>
<organism evidence="1 2">
    <name type="scientific">Compostimonas suwonensis</name>
    <dbReference type="NCBI Taxonomy" id="1048394"/>
    <lineage>
        <taxon>Bacteria</taxon>
        <taxon>Bacillati</taxon>
        <taxon>Actinomycetota</taxon>
        <taxon>Actinomycetes</taxon>
        <taxon>Micrococcales</taxon>
        <taxon>Microbacteriaceae</taxon>
        <taxon>Compostimonas</taxon>
    </lineage>
</organism>